<dbReference type="SMART" id="SM00271">
    <property type="entry name" value="DnaJ"/>
    <property type="match status" value="1"/>
</dbReference>
<feature type="region of interest" description="Disordered" evidence="2">
    <location>
        <begin position="488"/>
        <end position="569"/>
    </location>
</feature>
<evidence type="ECO:0000259" key="3">
    <source>
        <dbReference type="PROSITE" id="PS50076"/>
    </source>
</evidence>
<dbReference type="OrthoDB" id="442087at2759"/>
<dbReference type="PROSITE" id="PS50076">
    <property type="entry name" value="DNAJ_2"/>
    <property type="match status" value="1"/>
</dbReference>
<keyword evidence="5" id="KW-1185">Reference proteome</keyword>
<feature type="compositionally biased region" description="Pro residues" evidence="2">
    <location>
        <begin position="133"/>
        <end position="146"/>
    </location>
</feature>
<dbReference type="PROSITE" id="PS00636">
    <property type="entry name" value="DNAJ_1"/>
    <property type="match status" value="1"/>
</dbReference>
<proteinExistence type="predicted"/>
<feature type="compositionally biased region" description="Basic and acidic residues" evidence="2">
    <location>
        <begin position="410"/>
        <end position="422"/>
    </location>
</feature>
<accession>S3C0I5</accession>
<dbReference type="AlphaFoldDB" id="S3C0I5"/>
<feature type="compositionally biased region" description="Basic and acidic residues" evidence="2">
    <location>
        <begin position="458"/>
        <end position="470"/>
    </location>
</feature>
<dbReference type="InterPro" id="IPR001623">
    <property type="entry name" value="DnaJ_domain"/>
</dbReference>
<dbReference type="CDD" id="cd06257">
    <property type="entry name" value="DnaJ"/>
    <property type="match status" value="1"/>
</dbReference>
<dbReference type="HOGENOM" id="CLU_443506_0_0_1"/>
<sequence>MSSLTTTDYYALLEVDRNATPAQIAASYRRLARVKHPDKNRDDPDATARFQELQTAYSILKDTSSRREYDIKFNSFHVQQEQIRLFRQNRQYAAVSTISTCNIKSWHQTSGFYNAASPKNPRMTDDVSSSKYPPSPPSKPIWPDRPPPTDKKLEKEIRAARKDLRQKDKDIASLEKDLKDKQNMISVLWQLADEVQHMTTKAKHKQAQIKATQQDQDWHDALSQGQTAWNFPQMQSVAVVGPDGTTFYQDVPAIPYSPPVQPGPMDSDIAAKLRGLVSALDKLDQKSAQIADDLESATLETRKVTARIQEVIKQKAMTETTLRELSRRWRIHHFGADRAASTDNGASENNDDEGSDDTGFDMWAAWGDDEDSSDDSPEWPEHEVDPDWDEHMPYYDDIRYNAGEEEPESRDDAGPEETRAVRGETPLIDICVDSEVSAGEGDVGAHTTAPVESPVSEDANRNNSEQESKPTTESIWEAYKVLSAAKMKAGMNEASLSPSQDTLDTQNPIPAPDSALKPRTPTPKPKPKPKPKNNVWAAKDGDLIDLGGIHEKRNHGGKNDGGWGTDLGKQADWQESVPAIDEMPRRWYANGQAAHDAMRHDGWDNEAWQRSDCCEW</sequence>
<keyword evidence="1" id="KW-0175">Coiled coil</keyword>
<dbReference type="GO" id="GO:0005634">
    <property type="term" value="C:nucleus"/>
    <property type="evidence" value="ECO:0007669"/>
    <property type="project" value="TreeGrafter"/>
</dbReference>
<evidence type="ECO:0000256" key="2">
    <source>
        <dbReference type="SAM" id="MobiDB-lite"/>
    </source>
</evidence>
<name>S3C0I5_OPHP1</name>
<feature type="compositionally biased region" description="Basic and acidic residues" evidence="2">
    <location>
        <begin position="379"/>
        <end position="399"/>
    </location>
</feature>
<feature type="compositionally biased region" description="Acidic residues" evidence="2">
    <location>
        <begin position="349"/>
        <end position="359"/>
    </location>
</feature>
<dbReference type="EMBL" id="KE148157">
    <property type="protein sequence ID" value="EPE05191.1"/>
    <property type="molecule type" value="Genomic_DNA"/>
</dbReference>
<feature type="region of interest" description="Disordered" evidence="2">
    <location>
        <begin position="339"/>
        <end position="474"/>
    </location>
</feature>
<dbReference type="PRINTS" id="PR00625">
    <property type="entry name" value="JDOMAIN"/>
</dbReference>
<dbReference type="Proteomes" id="UP000016923">
    <property type="component" value="Unassembled WGS sequence"/>
</dbReference>
<dbReference type="PANTHER" id="PTHR45504:SF2">
    <property type="entry name" value="OS02G0693200 PROTEIN"/>
    <property type="match status" value="1"/>
</dbReference>
<evidence type="ECO:0000256" key="1">
    <source>
        <dbReference type="SAM" id="Coils"/>
    </source>
</evidence>
<feature type="coiled-coil region" evidence="1">
    <location>
        <begin position="280"/>
        <end position="328"/>
    </location>
</feature>
<feature type="region of interest" description="Disordered" evidence="2">
    <location>
        <begin position="115"/>
        <end position="151"/>
    </location>
</feature>
<feature type="domain" description="J" evidence="3">
    <location>
        <begin position="8"/>
        <end position="73"/>
    </location>
</feature>
<dbReference type="Pfam" id="PF00226">
    <property type="entry name" value="DnaJ"/>
    <property type="match status" value="1"/>
</dbReference>
<feature type="compositionally biased region" description="Polar residues" evidence="2">
    <location>
        <begin position="494"/>
        <end position="508"/>
    </location>
</feature>
<dbReference type="eggNOG" id="KOG0713">
    <property type="taxonomic scope" value="Eukaryota"/>
</dbReference>
<dbReference type="STRING" id="1262450.S3C0I5"/>
<evidence type="ECO:0000313" key="5">
    <source>
        <dbReference type="Proteomes" id="UP000016923"/>
    </source>
</evidence>
<dbReference type="PANTHER" id="PTHR45504">
    <property type="entry name" value="CHAPERONE DNAJ-DOMAIN SUPERFAMILY PROTEIN"/>
    <property type="match status" value="1"/>
</dbReference>
<evidence type="ECO:0000313" key="4">
    <source>
        <dbReference type="EMBL" id="EPE05191.1"/>
    </source>
</evidence>
<dbReference type="InterPro" id="IPR018253">
    <property type="entry name" value="DnaJ_domain_CS"/>
</dbReference>
<dbReference type="VEuPathDB" id="FungiDB:F503_03796"/>
<organism evidence="4 5">
    <name type="scientific">Ophiostoma piceae (strain UAMH 11346)</name>
    <name type="common">Sap stain fungus</name>
    <dbReference type="NCBI Taxonomy" id="1262450"/>
    <lineage>
        <taxon>Eukaryota</taxon>
        <taxon>Fungi</taxon>
        <taxon>Dikarya</taxon>
        <taxon>Ascomycota</taxon>
        <taxon>Pezizomycotina</taxon>
        <taxon>Sordariomycetes</taxon>
        <taxon>Sordariomycetidae</taxon>
        <taxon>Ophiostomatales</taxon>
        <taxon>Ophiostomataceae</taxon>
        <taxon>Ophiostoma</taxon>
    </lineage>
</organism>
<feature type="compositionally biased region" description="Acidic residues" evidence="2">
    <location>
        <begin position="367"/>
        <end position="378"/>
    </location>
</feature>
<dbReference type="Gene3D" id="1.10.287.110">
    <property type="entry name" value="DnaJ domain"/>
    <property type="match status" value="1"/>
</dbReference>
<reference evidence="4 5" key="1">
    <citation type="journal article" date="2013" name="BMC Genomics">
        <title>The genome and transcriptome of the pine saprophyte Ophiostoma piceae, and a comparison with the bark beetle-associated pine pathogen Grosmannia clavigera.</title>
        <authorList>
            <person name="Haridas S."/>
            <person name="Wang Y."/>
            <person name="Lim L."/>
            <person name="Massoumi Alamouti S."/>
            <person name="Jackman S."/>
            <person name="Docking R."/>
            <person name="Robertson G."/>
            <person name="Birol I."/>
            <person name="Bohlmann J."/>
            <person name="Breuil C."/>
        </authorList>
    </citation>
    <scope>NUCLEOTIDE SEQUENCE [LARGE SCALE GENOMIC DNA]</scope>
    <source>
        <strain evidence="4 5">UAMH 11346</strain>
    </source>
</reference>
<dbReference type="GO" id="GO:0005737">
    <property type="term" value="C:cytoplasm"/>
    <property type="evidence" value="ECO:0007669"/>
    <property type="project" value="TreeGrafter"/>
</dbReference>
<dbReference type="InterPro" id="IPR036869">
    <property type="entry name" value="J_dom_sf"/>
</dbReference>
<dbReference type="SUPFAM" id="SSF46565">
    <property type="entry name" value="Chaperone J-domain"/>
    <property type="match status" value="1"/>
</dbReference>
<protein>
    <recommendedName>
        <fullName evidence="3">J domain-containing protein</fullName>
    </recommendedName>
</protein>
<gene>
    <name evidence="4" type="ORF">F503_03796</name>
</gene>